<protein>
    <submittedName>
        <fullName evidence="1">Uncharacterized protein</fullName>
    </submittedName>
</protein>
<evidence type="ECO:0000313" key="2">
    <source>
        <dbReference type="Proteomes" id="UP000006346"/>
    </source>
</evidence>
<dbReference type="EMBL" id="CP003108">
    <property type="protein sequence ID" value="AET65929.1"/>
    <property type="molecule type" value="Genomic_DNA"/>
</dbReference>
<name>G7W7L0_DESOD</name>
<sequence>MIPVLVTEELIFGGINLNYQLLKNASQEIRDHYLRQELSEEKCEILDKYRLKSNSRLYWERQYEHQPVQEYFSQKFARKATPLGMVFYIYKLCYAKVKYFERNWGQYVPCIYNWQSGLFEETSLPDMEFIKHSGTGIILDLRNLARISKYEDFLALCSYLEEQEKKLCF</sequence>
<evidence type="ECO:0000313" key="1">
    <source>
        <dbReference type="EMBL" id="AET65929.1"/>
    </source>
</evidence>
<dbReference type="Proteomes" id="UP000006346">
    <property type="component" value="Chromosome"/>
</dbReference>
<organism evidence="1 2">
    <name type="scientific">Desulfosporosinus orientis (strain ATCC 19365 / DSM 765 / NCIMB 8382 / VKM B-1628 / Singapore I)</name>
    <name type="common">Desulfotomaculum orientis</name>
    <dbReference type="NCBI Taxonomy" id="768706"/>
    <lineage>
        <taxon>Bacteria</taxon>
        <taxon>Bacillati</taxon>
        <taxon>Bacillota</taxon>
        <taxon>Clostridia</taxon>
        <taxon>Eubacteriales</taxon>
        <taxon>Desulfitobacteriaceae</taxon>
        <taxon>Desulfosporosinus</taxon>
    </lineage>
</organism>
<dbReference type="eggNOG" id="ENOG503398B">
    <property type="taxonomic scope" value="Bacteria"/>
</dbReference>
<reference evidence="1 2" key="2">
    <citation type="journal article" date="2012" name="J. Bacteriol.">
        <title>Complete genome sequences of Desulfosporosinus orientis DSM765T, Desulfosporosinus youngiae DSM17734T, Desulfosporosinus meridiei DSM13257T, and Desulfosporosinus acidiphilus DSM22704T.</title>
        <authorList>
            <person name="Pester M."/>
            <person name="Brambilla E."/>
            <person name="Alazard D."/>
            <person name="Rattei T."/>
            <person name="Weinmaier T."/>
            <person name="Han J."/>
            <person name="Lucas S."/>
            <person name="Lapidus A."/>
            <person name="Cheng J.F."/>
            <person name="Goodwin L."/>
            <person name="Pitluck S."/>
            <person name="Peters L."/>
            <person name="Ovchinnikova G."/>
            <person name="Teshima H."/>
            <person name="Detter J.C."/>
            <person name="Han C.S."/>
            <person name="Tapia R."/>
            <person name="Land M.L."/>
            <person name="Hauser L."/>
            <person name="Kyrpides N.C."/>
            <person name="Ivanova N.N."/>
            <person name="Pagani I."/>
            <person name="Huntmann M."/>
            <person name="Wei C.L."/>
            <person name="Davenport K.W."/>
            <person name="Daligault H."/>
            <person name="Chain P.S."/>
            <person name="Chen A."/>
            <person name="Mavromatis K."/>
            <person name="Markowitz V."/>
            <person name="Szeto E."/>
            <person name="Mikhailova N."/>
            <person name="Pati A."/>
            <person name="Wagner M."/>
            <person name="Woyke T."/>
            <person name="Ollivier B."/>
            <person name="Klenk H.P."/>
            <person name="Spring S."/>
            <person name="Loy A."/>
        </authorList>
    </citation>
    <scope>NUCLEOTIDE SEQUENCE [LARGE SCALE GENOMIC DNA]</scope>
    <source>
        <strain evidence="2">ATCC 19365 / DSM 765 / NCIMB 8382 / VKM B-1628</strain>
    </source>
</reference>
<reference evidence="2" key="1">
    <citation type="submission" date="2011-11" db="EMBL/GenBank/DDBJ databases">
        <title>Complete sequence of Desulfosporosinus orientis DSM 765.</title>
        <authorList>
            <person name="Lucas S."/>
            <person name="Han J."/>
            <person name="Lapidus A."/>
            <person name="Cheng J.-F."/>
            <person name="Goodwin L."/>
            <person name="Pitluck S."/>
            <person name="Peters L."/>
            <person name="Ovchinnikova G."/>
            <person name="Teshima H."/>
            <person name="Detter J.C."/>
            <person name="Han C."/>
            <person name="Tapia R."/>
            <person name="Land M."/>
            <person name="Hauser L."/>
            <person name="Kyrpides N."/>
            <person name="Ivanova N."/>
            <person name="Pagani I."/>
            <person name="Pester M."/>
            <person name="Spring S."/>
            <person name="Ollivier B."/>
            <person name="Rattei T."/>
            <person name="Klenk H.-P."/>
            <person name="Wagner M."/>
            <person name="Loy A."/>
            <person name="Woyke T."/>
        </authorList>
    </citation>
    <scope>NUCLEOTIDE SEQUENCE [LARGE SCALE GENOMIC DNA]</scope>
    <source>
        <strain evidence="2">ATCC 19365 / DSM 765 / NCIMB 8382 / VKM B-1628</strain>
    </source>
</reference>
<proteinExistence type="predicted"/>
<gene>
    <name evidence="1" type="ordered locus">Desor_0210</name>
</gene>
<keyword evidence="2" id="KW-1185">Reference proteome</keyword>
<dbReference type="AlphaFoldDB" id="G7W7L0"/>
<accession>G7W7L0</accession>
<dbReference type="HOGENOM" id="CLU_145966_0_0_9"/>
<dbReference type="PATRIC" id="fig|768706.3.peg.171"/>
<dbReference type="KEGG" id="dor:Desor_0210"/>
<dbReference type="STRING" id="768706.Desor_0210"/>